<sequence length="198" mass="21240">MNGTGWSQQGETSAIPERFEEALLSIRDTPRPRGLVLEEVPAPSRMAPYAAALTAETVHTVGGTPVGSGRFVILHDPAGQESWDSDFRMVVMVRARLDDEVHVDPLLGTAAWSWLTDSLDDAGAGYHALVGTVTRVLSETFGGLELSDACGHAEIRASWSPATADLSPHLTAWYELILMASGHEPALVRPLSLAGDRQ</sequence>
<dbReference type="STRING" id="1278298.GCA_000428685_00464"/>
<dbReference type="InterPro" id="IPR021555">
    <property type="entry name" value="DUF3000"/>
</dbReference>
<name>A0A448KEM7_9ACTO</name>
<dbReference type="EMBL" id="LR134363">
    <property type="protein sequence ID" value="VEG75368.1"/>
    <property type="molecule type" value="Genomic_DNA"/>
</dbReference>
<dbReference type="Pfam" id="PF11452">
    <property type="entry name" value="DUF3000"/>
    <property type="match status" value="1"/>
</dbReference>
<dbReference type="KEGG" id="asla:NCTC11923_02030"/>
<evidence type="ECO:0000313" key="1">
    <source>
        <dbReference type="EMBL" id="VEG75368.1"/>
    </source>
</evidence>
<dbReference type="AlphaFoldDB" id="A0A448KEM7"/>
<evidence type="ECO:0000313" key="2">
    <source>
        <dbReference type="Proteomes" id="UP000276899"/>
    </source>
</evidence>
<reference evidence="1 2" key="1">
    <citation type="submission" date="2018-12" db="EMBL/GenBank/DDBJ databases">
        <authorList>
            <consortium name="Pathogen Informatics"/>
        </authorList>
    </citation>
    <scope>NUCLEOTIDE SEQUENCE [LARGE SCALE GENOMIC DNA]</scope>
    <source>
        <strain evidence="1 2">NCTC11923</strain>
    </source>
</reference>
<dbReference type="Proteomes" id="UP000276899">
    <property type="component" value="Chromosome"/>
</dbReference>
<organism evidence="1 2">
    <name type="scientific">Actinomyces slackii</name>
    <dbReference type="NCBI Taxonomy" id="52774"/>
    <lineage>
        <taxon>Bacteria</taxon>
        <taxon>Bacillati</taxon>
        <taxon>Actinomycetota</taxon>
        <taxon>Actinomycetes</taxon>
        <taxon>Actinomycetales</taxon>
        <taxon>Actinomycetaceae</taxon>
        <taxon>Actinomyces</taxon>
    </lineage>
</organism>
<keyword evidence="2" id="KW-1185">Reference proteome</keyword>
<proteinExistence type="predicted"/>
<protein>
    <submittedName>
        <fullName evidence="1">Protein of uncharacterized function (DUF3000)</fullName>
    </submittedName>
</protein>
<gene>
    <name evidence="1" type="ORF">NCTC11923_02030</name>
</gene>
<accession>A0A448KEM7</accession>
<dbReference type="RefSeq" id="WP_026427513.1">
    <property type="nucleotide sequence ID" value="NZ_CBCRWE010000013.1"/>
</dbReference>